<dbReference type="Proteomes" id="UP001055879">
    <property type="component" value="Linkage Group LG04"/>
</dbReference>
<name>A0ACB9CLM9_ARCLA</name>
<keyword evidence="2" id="KW-1185">Reference proteome</keyword>
<reference evidence="1 2" key="2">
    <citation type="journal article" date="2022" name="Mol. Ecol. Resour.">
        <title>The genomes of chicory, endive, great burdock and yacon provide insights into Asteraceae paleo-polyploidization history and plant inulin production.</title>
        <authorList>
            <person name="Fan W."/>
            <person name="Wang S."/>
            <person name="Wang H."/>
            <person name="Wang A."/>
            <person name="Jiang F."/>
            <person name="Liu H."/>
            <person name="Zhao H."/>
            <person name="Xu D."/>
            <person name="Zhang Y."/>
        </authorList>
    </citation>
    <scope>NUCLEOTIDE SEQUENCE [LARGE SCALE GENOMIC DNA]</scope>
    <source>
        <strain evidence="2">cv. Niubang</strain>
    </source>
</reference>
<sequence length="187" mass="20097">MALIFPSSSTFITCSHKAHHHLPHLTAIKAQNASLPPESTNETSSSPKPASPPLGFGSSSSISSSSPVSNSTSKKQKGKKERARIIRRDPVETPKFASQQQRQGGGVSNEQGSNERAFLLTWLGLGSLIIFEGIALAASGFLPEEWDALSVKYLYPSFTPTVFLFVAGTVVYGVLKYLENEKPDSSS</sequence>
<evidence type="ECO:0000313" key="1">
    <source>
        <dbReference type="EMBL" id="KAI3735167.1"/>
    </source>
</evidence>
<organism evidence="1 2">
    <name type="scientific">Arctium lappa</name>
    <name type="common">Greater burdock</name>
    <name type="synonym">Lappa major</name>
    <dbReference type="NCBI Taxonomy" id="4217"/>
    <lineage>
        <taxon>Eukaryota</taxon>
        <taxon>Viridiplantae</taxon>
        <taxon>Streptophyta</taxon>
        <taxon>Embryophyta</taxon>
        <taxon>Tracheophyta</taxon>
        <taxon>Spermatophyta</taxon>
        <taxon>Magnoliopsida</taxon>
        <taxon>eudicotyledons</taxon>
        <taxon>Gunneridae</taxon>
        <taxon>Pentapetalae</taxon>
        <taxon>asterids</taxon>
        <taxon>campanulids</taxon>
        <taxon>Asterales</taxon>
        <taxon>Asteraceae</taxon>
        <taxon>Carduoideae</taxon>
        <taxon>Cardueae</taxon>
        <taxon>Arctiinae</taxon>
        <taxon>Arctium</taxon>
    </lineage>
</organism>
<evidence type="ECO:0000313" key="2">
    <source>
        <dbReference type="Proteomes" id="UP001055879"/>
    </source>
</evidence>
<proteinExistence type="predicted"/>
<protein>
    <submittedName>
        <fullName evidence="1">Uncharacterized protein</fullName>
    </submittedName>
</protein>
<accession>A0ACB9CLM9</accession>
<dbReference type="EMBL" id="CM042050">
    <property type="protein sequence ID" value="KAI3735167.1"/>
    <property type="molecule type" value="Genomic_DNA"/>
</dbReference>
<reference evidence="2" key="1">
    <citation type="journal article" date="2022" name="Mol. Ecol. Resour.">
        <title>The genomes of chicory, endive, great burdock and yacon provide insights into Asteraceae palaeo-polyploidization history and plant inulin production.</title>
        <authorList>
            <person name="Fan W."/>
            <person name="Wang S."/>
            <person name="Wang H."/>
            <person name="Wang A."/>
            <person name="Jiang F."/>
            <person name="Liu H."/>
            <person name="Zhao H."/>
            <person name="Xu D."/>
            <person name="Zhang Y."/>
        </authorList>
    </citation>
    <scope>NUCLEOTIDE SEQUENCE [LARGE SCALE GENOMIC DNA]</scope>
    <source>
        <strain evidence="2">cv. Niubang</strain>
    </source>
</reference>
<gene>
    <name evidence="1" type="ORF">L6452_14656</name>
</gene>
<comment type="caution">
    <text evidence="1">The sequence shown here is derived from an EMBL/GenBank/DDBJ whole genome shotgun (WGS) entry which is preliminary data.</text>
</comment>